<dbReference type="EMBL" id="CM042014">
    <property type="protein sequence ID" value="KAI3722426.1"/>
    <property type="molecule type" value="Genomic_DNA"/>
</dbReference>
<reference evidence="2" key="1">
    <citation type="journal article" date="2022" name="Mol. Ecol. Resour.">
        <title>The genomes of chicory, endive, great burdock and yacon provide insights into Asteraceae palaeo-polyploidization history and plant inulin production.</title>
        <authorList>
            <person name="Fan W."/>
            <person name="Wang S."/>
            <person name="Wang H."/>
            <person name="Wang A."/>
            <person name="Jiang F."/>
            <person name="Liu H."/>
            <person name="Zhao H."/>
            <person name="Xu D."/>
            <person name="Zhang Y."/>
        </authorList>
    </citation>
    <scope>NUCLEOTIDE SEQUENCE [LARGE SCALE GENOMIC DNA]</scope>
    <source>
        <strain evidence="2">cv. Punajuju</strain>
    </source>
</reference>
<comment type="caution">
    <text evidence="1">The sequence shown here is derived from an EMBL/GenBank/DDBJ whole genome shotgun (WGS) entry which is preliminary data.</text>
</comment>
<reference evidence="1 2" key="2">
    <citation type="journal article" date="2022" name="Mol. Ecol. Resour.">
        <title>The genomes of chicory, endive, great burdock and yacon provide insights into Asteraceae paleo-polyploidization history and plant inulin production.</title>
        <authorList>
            <person name="Fan W."/>
            <person name="Wang S."/>
            <person name="Wang H."/>
            <person name="Wang A."/>
            <person name="Jiang F."/>
            <person name="Liu H."/>
            <person name="Zhao H."/>
            <person name="Xu D."/>
            <person name="Zhang Y."/>
        </authorList>
    </citation>
    <scope>NUCLEOTIDE SEQUENCE [LARGE SCALE GENOMIC DNA]</scope>
    <source>
        <strain evidence="2">cv. Punajuju</strain>
        <tissue evidence="1">Leaves</tissue>
    </source>
</reference>
<accession>A0ACB9BK91</accession>
<sequence>MGCISSKHVAIGTLSPVHDSSLTLADDGYAVRRFPDGNQNQDYGLWGIKEGTADGDKVGNDEDSDSDAGEHVARKPAFAISIRYGRSTVAEHVAAGWPAWLSAVAGEAIVGWVPQKSDSFERYEKIGQGTYSSVYRARDLRSGKMVALKKVRFDNFQPESVRFMAREITILRRLDHPNIMKLQGIITSRLSCSVYLVFEYMEHDLAGLLSSPEIRFSESQVEQLHKIFMLCGNPPDEYWKNPSLSLATMFKPRHAYESSLRERCQELPKSAVNLITSFLSVEPEKRMSATSALQSEARRTAYLNVSTGSVDNLVTVTDVSQTTDVSQSDKICSLPARAISSHGSLGWSMKRRKQVSFVTPTSQDVRSFEPIYEQDLSYDLQEQERVQQTGPMLLHANTTNGRQEGNTRNGVNRSRFSRGTRNPVL</sequence>
<proteinExistence type="predicted"/>
<organism evidence="1 2">
    <name type="scientific">Cichorium intybus</name>
    <name type="common">Chicory</name>
    <dbReference type="NCBI Taxonomy" id="13427"/>
    <lineage>
        <taxon>Eukaryota</taxon>
        <taxon>Viridiplantae</taxon>
        <taxon>Streptophyta</taxon>
        <taxon>Embryophyta</taxon>
        <taxon>Tracheophyta</taxon>
        <taxon>Spermatophyta</taxon>
        <taxon>Magnoliopsida</taxon>
        <taxon>eudicotyledons</taxon>
        <taxon>Gunneridae</taxon>
        <taxon>Pentapetalae</taxon>
        <taxon>asterids</taxon>
        <taxon>campanulids</taxon>
        <taxon>Asterales</taxon>
        <taxon>Asteraceae</taxon>
        <taxon>Cichorioideae</taxon>
        <taxon>Cichorieae</taxon>
        <taxon>Cichoriinae</taxon>
        <taxon>Cichorium</taxon>
    </lineage>
</organism>
<evidence type="ECO:0000313" key="2">
    <source>
        <dbReference type="Proteomes" id="UP001055811"/>
    </source>
</evidence>
<evidence type="ECO:0000313" key="1">
    <source>
        <dbReference type="EMBL" id="KAI3722426.1"/>
    </source>
</evidence>
<name>A0ACB9BK91_CICIN</name>
<gene>
    <name evidence="1" type="ORF">L2E82_33464</name>
</gene>
<dbReference type="Proteomes" id="UP001055811">
    <property type="component" value="Linkage Group LG06"/>
</dbReference>
<protein>
    <submittedName>
        <fullName evidence="1">Uncharacterized protein</fullName>
    </submittedName>
</protein>
<keyword evidence="2" id="KW-1185">Reference proteome</keyword>